<dbReference type="EMBL" id="BASM01000032">
    <property type="protein sequence ID" value="GAD27639.1"/>
    <property type="molecule type" value="Genomic_DNA"/>
</dbReference>
<dbReference type="Proteomes" id="UP000018209">
    <property type="component" value="Unassembled WGS sequence"/>
</dbReference>
<dbReference type="Pfam" id="PF05713">
    <property type="entry name" value="MobC"/>
    <property type="match status" value="1"/>
</dbReference>
<dbReference type="InterPro" id="IPR008687">
    <property type="entry name" value="MobC"/>
</dbReference>
<proteinExistence type="predicted"/>
<evidence type="ECO:0000313" key="3">
    <source>
        <dbReference type="Proteomes" id="UP000018209"/>
    </source>
</evidence>
<gene>
    <name evidence="2" type="ORF">NBRC3257_2638</name>
</gene>
<evidence type="ECO:0000259" key="1">
    <source>
        <dbReference type="Pfam" id="PF05713"/>
    </source>
</evidence>
<name>A0ABQ0IZK5_GLUTH</name>
<sequence length="126" mass="13453">MEADMQTDRLHSFRIRASRADLAAWERAAHAAGTNRTSWLRSLAAEAATTGQTPGVLADDLARLRRDLAAIGNNVNQIAHTLNAGGHASPQAALDAVETAMLGVSDFLNDARAPRRKGGGRRRSAR</sequence>
<accession>A0ABQ0IZK5</accession>
<protein>
    <submittedName>
        <fullName evidence="2">Mobilization protein</fullName>
    </submittedName>
</protein>
<feature type="domain" description="Bacterial mobilisation" evidence="1">
    <location>
        <begin position="66"/>
        <end position="104"/>
    </location>
</feature>
<evidence type="ECO:0000313" key="2">
    <source>
        <dbReference type="EMBL" id="GAD27639.1"/>
    </source>
</evidence>
<reference evidence="2 3" key="1">
    <citation type="submission" date="2013-08" db="EMBL/GenBank/DDBJ databases">
        <title>Gluconobacter thailandicus NBRC 3257 whole genome sequence.</title>
        <authorList>
            <person name="Matsutani M."/>
            <person name="Yakushi T."/>
            <person name="Matsushita K."/>
        </authorList>
    </citation>
    <scope>NUCLEOTIDE SEQUENCE [LARGE SCALE GENOMIC DNA]</scope>
    <source>
        <strain evidence="2 3">NBRC 3257</strain>
    </source>
</reference>
<comment type="caution">
    <text evidence="2">The sequence shown here is derived from an EMBL/GenBank/DDBJ whole genome shotgun (WGS) entry which is preliminary data.</text>
</comment>
<keyword evidence="3" id="KW-1185">Reference proteome</keyword>
<organism evidence="2 3">
    <name type="scientific">Gluconobacter thailandicus NBRC 3257</name>
    <dbReference type="NCBI Taxonomy" id="1381097"/>
    <lineage>
        <taxon>Bacteria</taxon>
        <taxon>Pseudomonadati</taxon>
        <taxon>Pseudomonadota</taxon>
        <taxon>Alphaproteobacteria</taxon>
        <taxon>Acetobacterales</taxon>
        <taxon>Acetobacteraceae</taxon>
        <taxon>Gluconobacter</taxon>
    </lineage>
</organism>